<feature type="transmembrane region" description="Helical" evidence="5">
    <location>
        <begin position="313"/>
        <end position="333"/>
    </location>
</feature>
<feature type="transmembrane region" description="Helical" evidence="5">
    <location>
        <begin position="360"/>
        <end position="381"/>
    </location>
</feature>
<gene>
    <name evidence="7" type="ORF">Micbo1qcDRAFT_234075</name>
</gene>
<dbReference type="Gene3D" id="1.20.1250.20">
    <property type="entry name" value="MFS general substrate transporter like domains"/>
    <property type="match status" value="1"/>
</dbReference>
<feature type="transmembrane region" description="Helical" evidence="5">
    <location>
        <begin position="388"/>
        <end position="407"/>
    </location>
</feature>
<feature type="transmembrane region" description="Helical" evidence="5">
    <location>
        <begin position="227"/>
        <end position="249"/>
    </location>
</feature>
<dbReference type="OrthoDB" id="194139at2759"/>
<keyword evidence="3 5" id="KW-1133">Transmembrane helix</keyword>
<dbReference type="Pfam" id="PF07690">
    <property type="entry name" value="MFS_1"/>
    <property type="match status" value="1"/>
</dbReference>
<feature type="transmembrane region" description="Helical" evidence="5">
    <location>
        <begin position="45"/>
        <end position="64"/>
    </location>
</feature>
<evidence type="ECO:0000256" key="4">
    <source>
        <dbReference type="ARBA" id="ARBA00023136"/>
    </source>
</evidence>
<feature type="transmembrane region" description="Helical" evidence="5">
    <location>
        <begin position="107"/>
        <end position="126"/>
    </location>
</feature>
<feature type="transmembrane region" description="Helical" evidence="5">
    <location>
        <begin position="135"/>
        <end position="158"/>
    </location>
</feature>
<proteinExistence type="predicted"/>
<dbReference type="InterPro" id="IPR011701">
    <property type="entry name" value="MFS"/>
</dbReference>
<evidence type="ECO:0000256" key="5">
    <source>
        <dbReference type="SAM" id="Phobius"/>
    </source>
</evidence>
<feature type="domain" description="Major facilitator superfamily (MFS) profile" evidence="6">
    <location>
        <begin position="45"/>
        <end position="506"/>
    </location>
</feature>
<evidence type="ECO:0000259" key="6">
    <source>
        <dbReference type="PROSITE" id="PS50850"/>
    </source>
</evidence>
<evidence type="ECO:0000256" key="1">
    <source>
        <dbReference type="ARBA" id="ARBA00004141"/>
    </source>
</evidence>
<name>A0A136J2Y6_9PEZI</name>
<feature type="transmembrane region" description="Helical" evidence="5">
    <location>
        <begin position="164"/>
        <end position="189"/>
    </location>
</feature>
<keyword evidence="8" id="KW-1185">Reference proteome</keyword>
<dbReference type="PROSITE" id="PS50850">
    <property type="entry name" value="MFS"/>
    <property type="match status" value="1"/>
</dbReference>
<dbReference type="GO" id="GO:0016020">
    <property type="term" value="C:membrane"/>
    <property type="evidence" value="ECO:0007669"/>
    <property type="project" value="UniProtKB-SubCell"/>
</dbReference>
<dbReference type="PANTHER" id="PTHR23507:SF1">
    <property type="entry name" value="FI18259P1-RELATED"/>
    <property type="match status" value="1"/>
</dbReference>
<dbReference type="AlphaFoldDB" id="A0A136J2Y6"/>
<evidence type="ECO:0000256" key="3">
    <source>
        <dbReference type="ARBA" id="ARBA00022989"/>
    </source>
</evidence>
<feature type="transmembrane region" description="Helical" evidence="5">
    <location>
        <begin position="413"/>
        <end position="434"/>
    </location>
</feature>
<feature type="transmembrane region" description="Helical" evidence="5">
    <location>
        <begin position="201"/>
        <end position="221"/>
    </location>
</feature>
<dbReference type="EMBL" id="KQ964250">
    <property type="protein sequence ID" value="KXJ91608.1"/>
    <property type="molecule type" value="Genomic_DNA"/>
</dbReference>
<dbReference type="InParanoid" id="A0A136J2Y6"/>
<protein>
    <submittedName>
        <fullName evidence="7">Major facilitator superfamily domain-containing protein</fullName>
    </submittedName>
</protein>
<dbReference type="PANTHER" id="PTHR23507">
    <property type="entry name" value="ZGC:174356"/>
    <property type="match status" value="1"/>
</dbReference>
<keyword evidence="2 5" id="KW-0812">Transmembrane</keyword>
<evidence type="ECO:0000313" key="7">
    <source>
        <dbReference type="EMBL" id="KXJ91608.1"/>
    </source>
</evidence>
<reference evidence="8" key="1">
    <citation type="submission" date="2016-02" db="EMBL/GenBank/DDBJ databases">
        <title>Draft genome sequence of Microdochium bolleyi, a fungal endophyte of beachgrass.</title>
        <authorList>
            <consortium name="DOE Joint Genome Institute"/>
            <person name="David A.S."/>
            <person name="May G."/>
            <person name="Haridas S."/>
            <person name="Lim J."/>
            <person name="Wang M."/>
            <person name="Labutti K."/>
            <person name="Lipzen A."/>
            <person name="Barry K."/>
            <person name="Grigoriev I.V."/>
        </authorList>
    </citation>
    <scope>NUCLEOTIDE SEQUENCE [LARGE SCALE GENOMIC DNA]</scope>
    <source>
        <strain evidence="8">J235TASD1</strain>
    </source>
</reference>
<comment type="subcellular location">
    <subcellularLocation>
        <location evidence="1">Membrane</location>
        <topology evidence="1">Multi-pass membrane protein</topology>
    </subcellularLocation>
</comment>
<sequence length="515" mass="54608">MATNVDRAARDHAQDSAATEQTPLLATAYTGTSPDDLRKAYRRTVLFLCFVIIFIIEIAVGLFIPASTAIAELNICHAEHPGLRDGGDYSVCKGPEVQGRLAMLQGWQLTAECIPGIIGAIPYGLLADKWGRRPVLVLSLAGYTLYIVFMILVLYAPSVFAPEVILIGPVFALIGGSTMVASAMAYTLIADVVPVEDRATVFFQFGAAFAVAELVSGPLAGAVMLKSSWLCMLLGLGLWIFANVLCCVVPETLEIRRLADRLEGTLGDGEALDDAAATFAKDDSLEPLTSRVKRQLRHSADEVRDFAVVNQGLLFLMLSLVFVVLSKVVRLLLLQFTTKKFNWSWSQGAFLLSIRSGSNLANSLFLLPAISSLLTNTFSLAPIHKDVLIARGTGVCGILGALLIALAPDPATLSVGLVVFGLAGGMAVAVRSLLNALVEPHHVGMLNTMLGLLEQVGLMVAGPLFSQALKTGIDLGGAWIGLPFLVAAAYMVVATGIVFLFRVPQGSVGGDSLGP</sequence>
<dbReference type="InterPro" id="IPR036259">
    <property type="entry name" value="MFS_trans_sf"/>
</dbReference>
<evidence type="ECO:0000313" key="8">
    <source>
        <dbReference type="Proteomes" id="UP000070501"/>
    </source>
</evidence>
<evidence type="ECO:0000256" key="2">
    <source>
        <dbReference type="ARBA" id="ARBA00022692"/>
    </source>
</evidence>
<keyword evidence="4 5" id="KW-0472">Membrane</keyword>
<accession>A0A136J2Y6</accession>
<organism evidence="7 8">
    <name type="scientific">Microdochium bolleyi</name>
    <dbReference type="NCBI Taxonomy" id="196109"/>
    <lineage>
        <taxon>Eukaryota</taxon>
        <taxon>Fungi</taxon>
        <taxon>Dikarya</taxon>
        <taxon>Ascomycota</taxon>
        <taxon>Pezizomycotina</taxon>
        <taxon>Sordariomycetes</taxon>
        <taxon>Xylariomycetidae</taxon>
        <taxon>Xylariales</taxon>
        <taxon>Microdochiaceae</taxon>
        <taxon>Microdochium</taxon>
    </lineage>
</organism>
<feature type="transmembrane region" description="Helical" evidence="5">
    <location>
        <begin position="478"/>
        <end position="501"/>
    </location>
</feature>
<dbReference type="Proteomes" id="UP000070501">
    <property type="component" value="Unassembled WGS sequence"/>
</dbReference>
<dbReference type="SUPFAM" id="SSF103473">
    <property type="entry name" value="MFS general substrate transporter"/>
    <property type="match status" value="1"/>
</dbReference>
<feature type="transmembrane region" description="Helical" evidence="5">
    <location>
        <begin position="446"/>
        <end position="466"/>
    </location>
</feature>
<dbReference type="GO" id="GO:0022857">
    <property type="term" value="F:transmembrane transporter activity"/>
    <property type="evidence" value="ECO:0007669"/>
    <property type="project" value="InterPro"/>
</dbReference>
<dbReference type="InterPro" id="IPR020846">
    <property type="entry name" value="MFS_dom"/>
</dbReference>